<dbReference type="Gene3D" id="3.30.70.100">
    <property type="match status" value="1"/>
</dbReference>
<evidence type="ECO:0000256" key="5">
    <source>
        <dbReference type="RuleBase" id="RU364010"/>
    </source>
</evidence>
<dbReference type="RefSeq" id="XP_029217692.1">
    <property type="nucleotide sequence ID" value="XM_029366261.1"/>
</dbReference>
<dbReference type="PANTHER" id="PTHR10137">
    <property type="entry name" value="V-TYPE PROTON ATPASE SUBUNIT C"/>
    <property type="match status" value="1"/>
</dbReference>
<name>A0A2A9MDB9_BESBE</name>
<comment type="subunit">
    <text evidence="5">V-ATPase is a heteromultimeric enzyme composed of a peripheral catalytic V1 complex (components A to H) attached to an integral membrane V0 proton pore complex.</text>
</comment>
<proteinExistence type="inferred from homology"/>
<dbReference type="SUPFAM" id="SSF118203">
    <property type="entry name" value="Vacuolar ATP synthase subunit C"/>
    <property type="match status" value="1"/>
</dbReference>
<comment type="similarity">
    <text evidence="1 5">Belongs to the V-ATPase C subunit family.</text>
</comment>
<dbReference type="PANTHER" id="PTHR10137:SF0">
    <property type="entry name" value="V-TYPE PROTON ATPASE SUBUNIT C"/>
    <property type="match status" value="1"/>
</dbReference>
<evidence type="ECO:0000256" key="2">
    <source>
        <dbReference type="ARBA" id="ARBA00022448"/>
    </source>
</evidence>
<reference evidence="6 7" key="1">
    <citation type="submission" date="2017-09" db="EMBL/GenBank/DDBJ databases">
        <title>Genome sequencing of Besnoitia besnoiti strain Bb-Ger1.</title>
        <authorList>
            <person name="Schares G."/>
            <person name="Venepally P."/>
            <person name="Lorenzi H.A."/>
        </authorList>
    </citation>
    <scope>NUCLEOTIDE SEQUENCE [LARGE SCALE GENOMIC DNA]</scope>
    <source>
        <strain evidence="6 7">Bb-Ger1</strain>
    </source>
</reference>
<dbReference type="EMBL" id="NWUJ01000008">
    <property type="protein sequence ID" value="PFH33683.1"/>
    <property type="molecule type" value="Genomic_DNA"/>
</dbReference>
<protein>
    <recommendedName>
        <fullName evidence="5">V-type proton ATPase subunit C</fullName>
    </recommendedName>
</protein>
<dbReference type="Gene3D" id="3.30.70.1180">
    <property type="entry name" value="Vacuolar atp synthase subunit c, domain 1"/>
    <property type="match status" value="1"/>
</dbReference>
<dbReference type="GO" id="GO:0000221">
    <property type="term" value="C:vacuolar proton-transporting V-type ATPase, V1 domain"/>
    <property type="evidence" value="ECO:0007669"/>
    <property type="project" value="TreeGrafter"/>
</dbReference>
<dbReference type="GeneID" id="40312826"/>
<organism evidence="6 7">
    <name type="scientific">Besnoitia besnoiti</name>
    <name type="common">Apicomplexan protozoan</name>
    <dbReference type="NCBI Taxonomy" id="94643"/>
    <lineage>
        <taxon>Eukaryota</taxon>
        <taxon>Sar</taxon>
        <taxon>Alveolata</taxon>
        <taxon>Apicomplexa</taxon>
        <taxon>Conoidasida</taxon>
        <taxon>Coccidia</taxon>
        <taxon>Eucoccidiorida</taxon>
        <taxon>Eimeriorina</taxon>
        <taxon>Sarcocystidae</taxon>
        <taxon>Besnoitia</taxon>
    </lineage>
</organism>
<dbReference type="InterPro" id="IPR004907">
    <property type="entry name" value="ATPase_V1-cplx_csu"/>
</dbReference>
<dbReference type="GO" id="GO:0046961">
    <property type="term" value="F:proton-transporting ATPase activity, rotational mechanism"/>
    <property type="evidence" value="ECO:0007669"/>
    <property type="project" value="InterPro"/>
</dbReference>
<accession>A0A2A9MDB9</accession>
<dbReference type="OrthoDB" id="6605928at2759"/>
<comment type="function">
    <text evidence="5">Subunit of the V1 complex of vacuolar(H+)-ATPase (V-ATPase), a multisubunit enzyme composed of a peripheral complex (V1) that hydrolyzes ATP and a membrane integral complex (V0) that translocates protons. V-ATPase is responsible for acidifying and maintaining the pH of intracellular compartments and in some cell types, is targeted to the plasma membrane, where it is responsible for acidifying the extracellular environment. Subunit C is necessary for the assembly of the catalytic sector of the enzyme and is likely to have a specific function in its catalytic activity.</text>
</comment>
<keyword evidence="7" id="KW-1185">Reference proteome</keyword>
<dbReference type="KEGG" id="bbes:BESB_078990"/>
<dbReference type="AlphaFoldDB" id="A0A2A9MDB9"/>
<dbReference type="Pfam" id="PF03223">
    <property type="entry name" value="V-ATPase_C"/>
    <property type="match status" value="1"/>
</dbReference>
<evidence type="ECO:0000313" key="7">
    <source>
        <dbReference type="Proteomes" id="UP000224006"/>
    </source>
</evidence>
<dbReference type="InterPro" id="IPR036132">
    <property type="entry name" value="Vac_ATP_synth_c_sf"/>
</dbReference>
<sequence length="409" mass="46580">MSGSAGAAGDGVRTCPYWLVACNTDDSHSAEQIFSSLKRAVLGSRGGALCSEACLLDIPHLKFGTFDDLIRSVDLLQKQDSYVESVIRRIERQALEIDPECELKIVWQRHSLTVDQYIRRFQWDDAKYPRSRAIPENLDILVQAVTKTDDEVRAKVAVWHEVRQQMVSTSSAGKKTGPGNYMQRDLIDVFAPDAIRSDDFLTTEHLATAVVVVPRSQERDWQQTYESLDEFVVPRSGRKFDLPDDADGNSLWRVILFKSHLPQFRQAAQSKKFVVRDFHYSEQAYRETVLARSRVEAEKTKQETFLSRVCFAAFSDIFIAWMHLKAMRTFCEAVLRFGVPPQYAAFVLHPASETKEKKLRAELEKLFSPKGGFGNRYFADGKDDGDDDEDFFPYVWLSLQPFGVHRGAA</sequence>
<evidence type="ECO:0000256" key="1">
    <source>
        <dbReference type="ARBA" id="ARBA00006138"/>
    </source>
</evidence>
<comment type="caution">
    <text evidence="6">The sequence shown here is derived from an EMBL/GenBank/DDBJ whole genome shotgun (WGS) entry which is preliminary data.</text>
</comment>
<evidence type="ECO:0000313" key="6">
    <source>
        <dbReference type="EMBL" id="PFH33683.1"/>
    </source>
</evidence>
<dbReference type="Gene3D" id="1.20.1460.10">
    <property type="entry name" value="subunit c (vma5p) of the yeast v-atpase, domain 2"/>
    <property type="match status" value="1"/>
</dbReference>
<dbReference type="STRING" id="94643.A0A2A9MDB9"/>
<keyword evidence="3 5" id="KW-0375">Hydrogen ion transport</keyword>
<dbReference type="Proteomes" id="UP000224006">
    <property type="component" value="Chromosome VII"/>
</dbReference>
<evidence type="ECO:0000256" key="4">
    <source>
        <dbReference type="ARBA" id="ARBA00023065"/>
    </source>
</evidence>
<evidence type="ECO:0000256" key="3">
    <source>
        <dbReference type="ARBA" id="ARBA00022781"/>
    </source>
</evidence>
<dbReference type="VEuPathDB" id="ToxoDB:BESB_078990"/>
<keyword evidence="4 5" id="KW-0406">Ion transport</keyword>
<keyword evidence="2 5" id="KW-0813">Transport</keyword>
<gene>
    <name evidence="6" type="ORF">BESB_078990</name>
</gene>
<dbReference type="CDD" id="cd14785">
    <property type="entry name" value="V-ATPase_C"/>
    <property type="match status" value="1"/>
</dbReference>